<name>A0A5P1FLM9_ASPOF</name>
<feature type="compositionally biased region" description="Basic and acidic residues" evidence="2">
    <location>
        <begin position="194"/>
        <end position="209"/>
    </location>
</feature>
<reference evidence="4" key="1">
    <citation type="journal article" date="2017" name="Nat. Commun.">
        <title>The asparagus genome sheds light on the origin and evolution of a young Y chromosome.</title>
        <authorList>
            <person name="Harkess A."/>
            <person name="Zhou J."/>
            <person name="Xu C."/>
            <person name="Bowers J.E."/>
            <person name="Van der Hulst R."/>
            <person name="Ayyampalayam S."/>
            <person name="Mercati F."/>
            <person name="Riccardi P."/>
            <person name="McKain M.R."/>
            <person name="Kakrana A."/>
            <person name="Tang H."/>
            <person name="Ray J."/>
            <person name="Groenendijk J."/>
            <person name="Arikit S."/>
            <person name="Mathioni S.M."/>
            <person name="Nakano M."/>
            <person name="Shan H."/>
            <person name="Telgmann-Rauber A."/>
            <person name="Kanno A."/>
            <person name="Yue Z."/>
            <person name="Chen H."/>
            <person name="Li W."/>
            <person name="Chen Y."/>
            <person name="Xu X."/>
            <person name="Zhang Y."/>
            <person name="Luo S."/>
            <person name="Chen H."/>
            <person name="Gao J."/>
            <person name="Mao Z."/>
            <person name="Pires J.C."/>
            <person name="Luo M."/>
            <person name="Kudrna D."/>
            <person name="Wing R.A."/>
            <person name="Meyers B.C."/>
            <person name="Yi K."/>
            <person name="Kong H."/>
            <person name="Lavrijsen P."/>
            <person name="Sunseri F."/>
            <person name="Falavigna A."/>
            <person name="Ye Y."/>
            <person name="Leebens-Mack J.H."/>
            <person name="Chen G."/>
        </authorList>
    </citation>
    <scope>NUCLEOTIDE SEQUENCE [LARGE SCALE GENOMIC DNA]</scope>
    <source>
        <strain evidence="4">cv. DH0086</strain>
    </source>
</reference>
<dbReference type="EMBL" id="CM007382">
    <property type="protein sequence ID" value="ONK78317.1"/>
    <property type="molecule type" value="Genomic_DNA"/>
</dbReference>
<dbReference type="GO" id="GO:0005768">
    <property type="term" value="C:endosome"/>
    <property type="evidence" value="ECO:0007669"/>
    <property type="project" value="TreeGrafter"/>
</dbReference>
<dbReference type="Gramene" id="ONK78317">
    <property type="protein sequence ID" value="ONK78317"/>
    <property type="gene ID" value="A4U43_C02F17190"/>
</dbReference>
<keyword evidence="4" id="KW-1185">Reference proteome</keyword>
<feature type="coiled-coil region" evidence="1">
    <location>
        <begin position="54"/>
        <end position="102"/>
    </location>
</feature>
<dbReference type="GO" id="GO:0000149">
    <property type="term" value="F:SNARE binding"/>
    <property type="evidence" value="ECO:0007669"/>
    <property type="project" value="TreeGrafter"/>
</dbReference>
<dbReference type="Proteomes" id="UP000243459">
    <property type="component" value="Chromosome 2"/>
</dbReference>
<gene>
    <name evidence="3" type="ORF">A4U43_C02F17190</name>
</gene>
<dbReference type="GO" id="GO:0000323">
    <property type="term" value="C:lytic vacuole"/>
    <property type="evidence" value="ECO:0007669"/>
    <property type="project" value="TreeGrafter"/>
</dbReference>
<dbReference type="AlphaFoldDB" id="A0A5P1FLM9"/>
<protein>
    <recommendedName>
        <fullName evidence="5">UV radiation resistance-associated gene protein</fullName>
    </recommendedName>
</protein>
<evidence type="ECO:0000313" key="4">
    <source>
        <dbReference type="Proteomes" id="UP000243459"/>
    </source>
</evidence>
<feature type="region of interest" description="Disordered" evidence="2">
    <location>
        <begin position="1"/>
        <end position="28"/>
    </location>
</feature>
<evidence type="ECO:0008006" key="5">
    <source>
        <dbReference type="Google" id="ProtNLM"/>
    </source>
</evidence>
<dbReference type="PANTHER" id="PTHR15157:SF24">
    <property type="entry name" value="VACUOLAR PROTEIN SORTING 38"/>
    <property type="match status" value="1"/>
</dbReference>
<feature type="compositionally biased region" description="Polar residues" evidence="2">
    <location>
        <begin position="210"/>
        <end position="224"/>
    </location>
</feature>
<dbReference type="PANTHER" id="PTHR15157">
    <property type="entry name" value="UV RADIATION RESISTANCE-ASSOCIATED GENE PROTEIN"/>
    <property type="match status" value="1"/>
</dbReference>
<accession>A0A5P1FLM9</accession>
<feature type="region of interest" description="Disordered" evidence="2">
    <location>
        <begin position="194"/>
        <end position="224"/>
    </location>
</feature>
<sequence>MDFNQNDHITIDLDSASSAAPPPADSEEKEMIVIGSDNPKIIEWEELQQELARLWSLSSALNKAKEKKEELSERIEAIIKVREEYLRQSNELEDMREKLEARKLTLGNLSMYTKRTLEDVGSQREQLCTKTRMLLVAGKTLSAAHQQLQEANKLLTGKRGHGNLKKLQKMLRSRQQYMITQVSTLYPVKALHESKEKIDSRRGSNKSRDSAGSSLPNMSKPEQVSPLTISGLQLTAIPLKKMSFFSNKMDIQRSATVLGYIAHAVFLIASYLDVPLRYPLRLGGSRSYILDHGSSVESASSDLMAHSIIGVNTKSTEFPLFLEGQDATRAAYALFLLNKDLEQLLNYIGAESLGPRHCLANLKELTRIIQSQEYIDG</sequence>
<proteinExistence type="predicted"/>
<evidence type="ECO:0000256" key="1">
    <source>
        <dbReference type="SAM" id="Coils"/>
    </source>
</evidence>
<evidence type="ECO:0000256" key="2">
    <source>
        <dbReference type="SAM" id="MobiDB-lite"/>
    </source>
</evidence>
<keyword evidence="1" id="KW-0175">Coiled coil</keyword>
<organism evidence="3 4">
    <name type="scientific">Asparagus officinalis</name>
    <name type="common">Garden asparagus</name>
    <dbReference type="NCBI Taxonomy" id="4686"/>
    <lineage>
        <taxon>Eukaryota</taxon>
        <taxon>Viridiplantae</taxon>
        <taxon>Streptophyta</taxon>
        <taxon>Embryophyta</taxon>
        <taxon>Tracheophyta</taxon>
        <taxon>Spermatophyta</taxon>
        <taxon>Magnoliopsida</taxon>
        <taxon>Liliopsida</taxon>
        <taxon>Asparagales</taxon>
        <taxon>Asparagaceae</taxon>
        <taxon>Asparagoideae</taxon>
        <taxon>Asparagus</taxon>
    </lineage>
</organism>
<evidence type="ECO:0000313" key="3">
    <source>
        <dbReference type="EMBL" id="ONK78317.1"/>
    </source>
</evidence>
<dbReference type="OMA" id="RFKPANQ"/>
<dbReference type="GO" id="GO:0035493">
    <property type="term" value="P:SNARE complex assembly"/>
    <property type="evidence" value="ECO:0007669"/>
    <property type="project" value="TreeGrafter"/>
</dbReference>